<organism evidence="10 11">
    <name type="scientific">Chelydra serpentina</name>
    <name type="common">Snapping turtle</name>
    <name type="synonym">Testudo serpentina</name>
    <dbReference type="NCBI Taxonomy" id="8475"/>
    <lineage>
        <taxon>Eukaryota</taxon>
        <taxon>Metazoa</taxon>
        <taxon>Chordata</taxon>
        <taxon>Craniata</taxon>
        <taxon>Vertebrata</taxon>
        <taxon>Euteleostomi</taxon>
        <taxon>Archelosauria</taxon>
        <taxon>Testudinata</taxon>
        <taxon>Testudines</taxon>
        <taxon>Cryptodira</taxon>
        <taxon>Durocryptodira</taxon>
        <taxon>Americhelydia</taxon>
        <taxon>Chelydroidea</taxon>
        <taxon>Chelydridae</taxon>
        <taxon>Chelydra</taxon>
    </lineage>
</organism>
<keyword evidence="8" id="KW-0539">Nucleus</keyword>
<sequence length="109" mass="11934">MASEQPMGPTAEQLEILEYNFSKVNKHPDPTTLCLIAAEAGLSEEETLVSEQRCPRAPRPRNLLPTRQPPTQPPPLTLHATPYPPTYADPQPPQPATNHPPYPTAPPSP</sequence>
<keyword evidence="3" id="KW-0217">Developmental protein</keyword>
<dbReference type="GO" id="GO:0003677">
    <property type="term" value="F:DNA binding"/>
    <property type="evidence" value="ECO:0007669"/>
    <property type="project" value="UniProtKB-KW"/>
</dbReference>
<keyword evidence="10" id="KW-0238">DNA-binding</keyword>
<dbReference type="PANTHER" id="PTHR21408">
    <property type="entry name" value="HOMEODOMAIN-ONLY PROTEIN"/>
    <property type="match status" value="1"/>
</dbReference>
<protein>
    <recommendedName>
        <fullName evidence="2">Homeodomain-only protein</fullName>
    </recommendedName>
</protein>
<keyword evidence="6 10" id="KW-0371">Homeobox</keyword>
<comment type="caution">
    <text evidence="10">The sequence shown here is derived from an EMBL/GenBank/DDBJ whole genome shotgun (WGS) entry which is preliminary data.</text>
</comment>
<evidence type="ECO:0000256" key="7">
    <source>
        <dbReference type="ARBA" id="ARBA00023163"/>
    </source>
</evidence>
<dbReference type="SUPFAM" id="SSF46689">
    <property type="entry name" value="Homeodomain-like"/>
    <property type="match status" value="1"/>
</dbReference>
<dbReference type="InterPro" id="IPR039162">
    <property type="entry name" value="HOPX"/>
</dbReference>
<evidence type="ECO:0000256" key="6">
    <source>
        <dbReference type="ARBA" id="ARBA00023155"/>
    </source>
</evidence>
<reference evidence="10 11" key="1">
    <citation type="journal article" date="2020" name="G3 (Bethesda)">
        <title>Draft Genome of the Common Snapping Turtle, Chelydra serpentina, a Model for Phenotypic Plasticity in Reptiles.</title>
        <authorList>
            <person name="Das D."/>
            <person name="Singh S.K."/>
            <person name="Bierstedt J."/>
            <person name="Erickson A."/>
            <person name="Galli G.L.J."/>
            <person name="Crossley D.A. 2nd"/>
            <person name="Rhen T."/>
        </authorList>
    </citation>
    <scope>NUCLEOTIDE SEQUENCE [LARGE SCALE GENOMIC DNA]</scope>
    <source>
        <strain evidence="10">KW</strain>
    </source>
</reference>
<evidence type="ECO:0000256" key="3">
    <source>
        <dbReference type="ARBA" id="ARBA00022473"/>
    </source>
</evidence>
<dbReference type="AlphaFoldDB" id="A0A8T1S1G8"/>
<dbReference type="InterPro" id="IPR009057">
    <property type="entry name" value="Homeodomain-like_sf"/>
</dbReference>
<feature type="region of interest" description="Disordered" evidence="9">
    <location>
        <begin position="44"/>
        <end position="109"/>
    </location>
</feature>
<dbReference type="PANTHER" id="PTHR21408:SF1">
    <property type="entry name" value="HOMEODOMAIN-ONLY PROTEIN"/>
    <property type="match status" value="1"/>
</dbReference>
<accession>A0A8T1S1G8</accession>
<feature type="compositionally biased region" description="Pro residues" evidence="9">
    <location>
        <begin position="67"/>
        <end position="109"/>
    </location>
</feature>
<gene>
    <name evidence="10" type="primary">HOPX</name>
    <name evidence="10" type="ORF">G0U57_000324</name>
</gene>
<dbReference type="CDD" id="cd00086">
    <property type="entry name" value="homeodomain"/>
    <property type="match status" value="1"/>
</dbReference>
<evidence type="ECO:0000256" key="8">
    <source>
        <dbReference type="ARBA" id="ARBA00023242"/>
    </source>
</evidence>
<dbReference type="Gene3D" id="1.10.10.60">
    <property type="entry name" value="Homeodomain-like"/>
    <property type="match status" value="1"/>
</dbReference>
<evidence type="ECO:0000256" key="9">
    <source>
        <dbReference type="SAM" id="MobiDB-lite"/>
    </source>
</evidence>
<evidence type="ECO:0000256" key="2">
    <source>
        <dbReference type="ARBA" id="ARBA00021327"/>
    </source>
</evidence>
<keyword evidence="7" id="KW-0804">Transcription</keyword>
<comment type="subcellular location">
    <subcellularLocation>
        <location evidence="1">Nucleus</location>
    </subcellularLocation>
</comment>
<keyword evidence="4" id="KW-0678">Repressor</keyword>
<keyword evidence="11" id="KW-1185">Reference proteome</keyword>
<dbReference type="OrthoDB" id="6159439at2759"/>
<proteinExistence type="predicted"/>
<dbReference type="GO" id="GO:0030154">
    <property type="term" value="P:cell differentiation"/>
    <property type="evidence" value="ECO:0007669"/>
    <property type="project" value="InterPro"/>
</dbReference>
<dbReference type="GO" id="GO:0005634">
    <property type="term" value="C:nucleus"/>
    <property type="evidence" value="ECO:0007669"/>
    <property type="project" value="UniProtKB-SubCell"/>
</dbReference>
<dbReference type="Proteomes" id="UP000765507">
    <property type="component" value="Unassembled WGS sequence"/>
</dbReference>
<evidence type="ECO:0000256" key="5">
    <source>
        <dbReference type="ARBA" id="ARBA00023015"/>
    </source>
</evidence>
<name>A0A8T1S1G8_CHESE</name>
<evidence type="ECO:0000256" key="4">
    <source>
        <dbReference type="ARBA" id="ARBA00022491"/>
    </source>
</evidence>
<keyword evidence="5" id="KW-0805">Transcription regulation</keyword>
<evidence type="ECO:0000256" key="1">
    <source>
        <dbReference type="ARBA" id="ARBA00004123"/>
    </source>
</evidence>
<evidence type="ECO:0000313" key="11">
    <source>
        <dbReference type="Proteomes" id="UP000765507"/>
    </source>
</evidence>
<dbReference type="GO" id="GO:0006357">
    <property type="term" value="P:regulation of transcription by RNA polymerase II"/>
    <property type="evidence" value="ECO:0007669"/>
    <property type="project" value="TreeGrafter"/>
</dbReference>
<dbReference type="InterPro" id="IPR001356">
    <property type="entry name" value="HD"/>
</dbReference>
<dbReference type="EMBL" id="JAHGAV010001049">
    <property type="protein sequence ID" value="KAG6922972.1"/>
    <property type="molecule type" value="Genomic_DNA"/>
</dbReference>
<evidence type="ECO:0000313" key="10">
    <source>
        <dbReference type="EMBL" id="KAG6922972.1"/>
    </source>
</evidence>